<dbReference type="SUPFAM" id="SSF56784">
    <property type="entry name" value="HAD-like"/>
    <property type="match status" value="1"/>
</dbReference>
<dbReference type="GO" id="GO:0005737">
    <property type="term" value="C:cytoplasm"/>
    <property type="evidence" value="ECO:0007669"/>
    <property type="project" value="TreeGrafter"/>
</dbReference>
<dbReference type="RefSeq" id="XP_033531125.1">
    <property type="nucleotide sequence ID" value="XM_033680820.1"/>
</dbReference>
<dbReference type="PANTHER" id="PTHR43344:SF20">
    <property type="entry name" value="URACIL PHOSPHORIBOSYLTRANSFERASE"/>
    <property type="match status" value="1"/>
</dbReference>
<dbReference type="Pfam" id="PF14681">
    <property type="entry name" value="UPRTase"/>
    <property type="match status" value="1"/>
</dbReference>
<dbReference type="Gene3D" id="3.40.50.300">
    <property type="entry name" value="P-loop containing nucleotide triphosphate hydrolases"/>
    <property type="match status" value="1"/>
</dbReference>
<dbReference type="Gene3D" id="3.40.50.1000">
    <property type="entry name" value="HAD superfamily/HAD-like"/>
    <property type="match status" value="1"/>
</dbReference>
<dbReference type="PANTHER" id="PTHR43344">
    <property type="entry name" value="PHOSPHOSERINE PHOSPHATASE"/>
    <property type="match status" value="1"/>
</dbReference>
<dbReference type="InterPro" id="IPR036412">
    <property type="entry name" value="HAD-like_sf"/>
</dbReference>
<reference evidence="4" key="3">
    <citation type="submission" date="2025-04" db="UniProtKB">
        <authorList>
            <consortium name="RefSeq"/>
        </authorList>
    </citation>
    <scope>IDENTIFICATION</scope>
    <source>
        <strain evidence="4">CBS 781.70</strain>
    </source>
</reference>
<evidence type="ECO:0000313" key="3">
    <source>
        <dbReference type="Proteomes" id="UP000504638"/>
    </source>
</evidence>
<dbReference type="CDD" id="cd06223">
    <property type="entry name" value="PRTases_typeI"/>
    <property type="match status" value="1"/>
</dbReference>
<dbReference type="InterPro" id="IPR029057">
    <property type="entry name" value="PRTase-like"/>
</dbReference>
<dbReference type="InterPro" id="IPR023214">
    <property type="entry name" value="HAD_sf"/>
</dbReference>
<dbReference type="GO" id="GO:0006564">
    <property type="term" value="P:L-serine biosynthetic process"/>
    <property type="evidence" value="ECO:0007669"/>
    <property type="project" value="TreeGrafter"/>
</dbReference>
<dbReference type="InterPro" id="IPR000836">
    <property type="entry name" value="PRTase_dom"/>
</dbReference>
<dbReference type="GO" id="GO:0036424">
    <property type="term" value="F:L-phosphoserine phosphatase activity"/>
    <property type="evidence" value="ECO:0007669"/>
    <property type="project" value="TreeGrafter"/>
</dbReference>
<evidence type="ECO:0000259" key="1">
    <source>
        <dbReference type="Pfam" id="PF14681"/>
    </source>
</evidence>
<dbReference type="EMBL" id="ML975172">
    <property type="protein sequence ID" value="KAF1809494.1"/>
    <property type="molecule type" value="Genomic_DNA"/>
</dbReference>
<accession>A0A6G1FUN9</accession>
<name>A0A6G1FUN9_9PEZI</name>
<dbReference type="AlphaFoldDB" id="A0A6G1FUN9"/>
<evidence type="ECO:0000313" key="2">
    <source>
        <dbReference type="EMBL" id="KAF1809494.1"/>
    </source>
</evidence>
<dbReference type="InterPro" id="IPR050582">
    <property type="entry name" value="HAD-like_SerB"/>
</dbReference>
<dbReference type="Gene3D" id="3.40.50.2020">
    <property type="match status" value="1"/>
</dbReference>
<dbReference type="OrthoDB" id="5416609at2759"/>
<sequence length="694" mass="77646">MLGLSRQTPPSWYRDRVREELQERRSAESFCQKVSETSDVFFPLSRAQYDGFPVRKLPEFVAYHHGLVYSYMITKYTLRWSFYRTAAMLCNVPRYDLVREVVASRHQIDPLEYKRPTGSDAGSSSNVKPVIIGIYGIPGSGKTFLLNQLQKELEGEDFNLTAGGLRAFQALEESSKQNQRKLAIDWIRNECVESKNVEVVTGHYMFWPEGGVERRVYTPNDLDTFTHIIYMTVAPKLVMEQLLKDTRSRPPMSIEHLKRWQETEQTELLGLCYEHSILFTHRKELDEILEAAGGQGKLYTVVVFDADRTLAAEDSGTLFWEKLDQALFSSPMGYSYTAFRQAALLYEEAVDNIEHITALVVTCGLRLVWEKVLERQGLSNTVNVIGSGQAGDASIVTPAVKAALVRRFRNTFKTYVWAFGDSVLDLPMLQAADVPIVVVGEEHQRGKSMDQPLLDAINKGLEAHQLVIPSTASCRLDSGKLPLVKSTIEAFISSILLGRSERNLSRVRHGTGCNSAKLLMTPTRDSKVASPILREAHRRYAIPHVQGHETIGYRLCHEGQTLIVALMRGGEPMAMGVNDAFPLAMFMHASQPSHVTPHHLEGQRTVLLVDSMVNSGKAATGFIQHVHKLDSTVQIVVVAGVVQVESIRVGDLAAELDLRRNVSLIVLRLSDNKFTGEGTTDTGNRLFNTTRLDG</sequence>
<dbReference type="Proteomes" id="UP000504638">
    <property type="component" value="Unplaced"/>
</dbReference>
<dbReference type="Pfam" id="PF12710">
    <property type="entry name" value="HAD"/>
    <property type="match status" value="1"/>
</dbReference>
<keyword evidence="3" id="KW-1185">Reference proteome</keyword>
<organism evidence="2">
    <name type="scientific">Eremomyces bilateralis CBS 781.70</name>
    <dbReference type="NCBI Taxonomy" id="1392243"/>
    <lineage>
        <taxon>Eukaryota</taxon>
        <taxon>Fungi</taxon>
        <taxon>Dikarya</taxon>
        <taxon>Ascomycota</taxon>
        <taxon>Pezizomycotina</taxon>
        <taxon>Dothideomycetes</taxon>
        <taxon>Dothideomycetes incertae sedis</taxon>
        <taxon>Eremomycetales</taxon>
        <taxon>Eremomycetaceae</taxon>
        <taxon>Eremomyces</taxon>
    </lineage>
</organism>
<dbReference type="GeneID" id="54421390"/>
<gene>
    <name evidence="2 4" type="ORF">P152DRAFT_468344</name>
</gene>
<dbReference type="InterPro" id="IPR027417">
    <property type="entry name" value="P-loop_NTPase"/>
</dbReference>
<dbReference type="SUPFAM" id="SSF52540">
    <property type="entry name" value="P-loop containing nucleoside triphosphate hydrolases"/>
    <property type="match status" value="1"/>
</dbReference>
<reference evidence="4" key="2">
    <citation type="submission" date="2020-04" db="EMBL/GenBank/DDBJ databases">
        <authorList>
            <consortium name="NCBI Genome Project"/>
        </authorList>
    </citation>
    <scope>NUCLEOTIDE SEQUENCE</scope>
    <source>
        <strain evidence="4">CBS 781.70</strain>
    </source>
</reference>
<dbReference type="Pfam" id="PF13207">
    <property type="entry name" value="AAA_17"/>
    <property type="match status" value="1"/>
</dbReference>
<dbReference type="GO" id="GO:0000287">
    <property type="term" value="F:magnesium ion binding"/>
    <property type="evidence" value="ECO:0007669"/>
    <property type="project" value="TreeGrafter"/>
</dbReference>
<protein>
    <recommendedName>
        <fullName evidence="1">Phosphoribosyltransferase domain-containing protein</fullName>
    </recommendedName>
</protein>
<dbReference type="SUPFAM" id="SSF53271">
    <property type="entry name" value="PRTase-like"/>
    <property type="match status" value="1"/>
</dbReference>
<reference evidence="2 4" key="1">
    <citation type="submission" date="2020-01" db="EMBL/GenBank/DDBJ databases">
        <authorList>
            <consortium name="DOE Joint Genome Institute"/>
            <person name="Haridas S."/>
            <person name="Albert R."/>
            <person name="Binder M."/>
            <person name="Bloem J."/>
            <person name="Labutti K."/>
            <person name="Salamov A."/>
            <person name="Andreopoulos B."/>
            <person name="Baker S.E."/>
            <person name="Barry K."/>
            <person name="Bills G."/>
            <person name="Bluhm B.H."/>
            <person name="Cannon C."/>
            <person name="Castanera R."/>
            <person name="Culley D.E."/>
            <person name="Daum C."/>
            <person name="Ezra D."/>
            <person name="Gonzalez J.B."/>
            <person name="Henrissat B."/>
            <person name="Kuo A."/>
            <person name="Liang C."/>
            <person name="Lipzen A."/>
            <person name="Lutzoni F."/>
            <person name="Magnuson J."/>
            <person name="Mondo S."/>
            <person name="Nolan M."/>
            <person name="Ohm R."/>
            <person name="Pangilinan J."/>
            <person name="Park H.-J."/>
            <person name="Ramirez L."/>
            <person name="Alfaro M."/>
            <person name="Sun H."/>
            <person name="Tritt A."/>
            <person name="Yoshinaga Y."/>
            <person name="Zwiers L.-H."/>
            <person name="Turgeon B.G."/>
            <person name="Goodwin S.B."/>
            <person name="Spatafora J.W."/>
            <person name="Crous P.W."/>
            <person name="Grigoriev I.V."/>
        </authorList>
    </citation>
    <scope>NUCLEOTIDE SEQUENCE</scope>
    <source>
        <strain evidence="2 4">CBS 781.70</strain>
    </source>
</reference>
<feature type="domain" description="Phosphoribosyltransferase" evidence="1">
    <location>
        <begin position="538"/>
        <end position="689"/>
    </location>
</feature>
<evidence type="ECO:0000313" key="4">
    <source>
        <dbReference type="RefSeq" id="XP_033531125.1"/>
    </source>
</evidence>
<proteinExistence type="predicted"/>